<feature type="region of interest" description="Disordered" evidence="9">
    <location>
        <begin position="316"/>
        <end position="349"/>
    </location>
</feature>
<keyword evidence="6" id="KW-0547">Nucleotide-binding</keyword>
<evidence type="ECO:0000256" key="4">
    <source>
        <dbReference type="ARBA" id="ARBA00022475"/>
    </source>
</evidence>
<dbReference type="CDD" id="cd03257">
    <property type="entry name" value="ABC_NikE_OppD_transporters"/>
    <property type="match status" value="2"/>
</dbReference>
<feature type="compositionally biased region" description="Low complexity" evidence="9">
    <location>
        <begin position="332"/>
        <end position="343"/>
    </location>
</feature>
<dbReference type="PANTHER" id="PTHR43297:SF2">
    <property type="entry name" value="DIPEPTIDE TRANSPORT ATP-BINDING PROTEIN DPPD"/>
    <property type="match status" value="1"/>
</dbReference>
<dbReference type="SUPFAM" id="SSF52540">
    <property type="entry name" value="P-loop containing nucleoside triphosphate hydrolases"/>
    <property type="match status" value="2"/>
</dbReference>
<protein>
    <submittedName>
        <fullName evidence="11">ABC transporter ATP-binding protein</fullName>
    </submittedName>
</protein>
<sequence length="753" mass="79096">MSVSPPVPSFPAPTGRDAALCFDAVTVSYRVRGATRDVLHALSLRIAPGEAYGLVGESGCGKSTVALAAVRYLPAGGRQTGGRIRIAGQALDTLDAAALRRLRAHTVSMVYQDAARALNPSLRIGVQLREAFAAADDAHAADTRAAAMLRRVRFDDPARVLACYPHQLSGGMQQRVVIAMALATQPALLILDEPTTGLDATVAADILDLLREIRREQAIAMLFISHDLAVIEAMCDRVGVLYAGELVEEGTVAAVLHGPRHPYTVGLLRCLPHGRRRDGQPLETIPGALPPIGTRPAACIFADRCTLARARCRSDAPPPYRVDRTGDATSHGIAADAGSAPSDAPEHTSRCHYHAEAAALPPIAASAPLAPSHPASAAPDVGRAASPALRVTDLSKTFDTRDGSFTAVERLSFDLWPGETLGLIGESGSGKSTLARLLLGLESPDAGGDIAIDGERVASRVTQRSARQIRALQVIFQNPDSALNRAWTVRRLVARAIRALEPARPWHGWRRADALARRAARQRTLTALLAAVRLPADVLDARSAALSGGLKQRVAIARAFAGEPRVVICDEPTSALDVSVQAAILNLLTALQRQRAVSLLFISHDLDVIRYLADRIAVLYRGRLIEIGPLDDVLAGPRHPYTAQLLAAHRRGGGNPGSAAGAPVLAQDSRAAAEATEAVVAAVAAVAVAPPAAPEAPAAAHRRMDGPGCAFEPSCPLSLGARCRDVAPPLADLTPGHQLACHLPVAELPGATS</sequence>
<dbReference type="RefSeq" id="WP_267848677.1">
    <property type="nucleotide sequence ID" value="NZ_JAPMXC010000006.1"/>
</dbReference>
<dbReference type="PROSITE" id="PS00211">
    <property type="entry name" value="ABC_TRANSPORTER_1"/>
    <property type="match status" value="1"/>
</dbReference>
<evidence type="ECO:0000256" key="5">
    <source>
        <dbReference type="ARBA" id="ARBA00022519"/>
    </source>
</evidence>
<comment type="subcellular location">
    <subcellularLocation>
        <location evidence="1">Cell inner membrane</location>
        <topology evidence="1">Peripheral membrane protein</topology>
    </subcellularLocation>
</comment>
<dbReference type="InterPro" id="IPR013563">
    <property type="entry name" value="Oligopep_ABC_C"/>
</dbReference>
<comment type="caution">
    <text evidence="11">The sequence shown here is derived from an EMBL/GenBank/DDBJ whole genome shotgun (WGS) entry which is preliminary data.</text>
</comment>
<dbReference type="GO" id="GO:0005524">
    <property type="term" value="F:ATP binding"/>
    <property type="evidence" value="ECO:0007669"/>
    <property type="project" value="UniProtKB-KW"/>
</dbReference>
<dbReference type="Pfam" id="PF00005">
    <property type="entry name" value="ABC_tran"/>
    <property type="match status" value="2"/>
</dbReference>
<evidence type="ECO:0000313" key="12">
    <source>
        <dbReference type="Proteomes" id="UP001082899"/>
    </source>
</evidence>
<organism evidence="11 12">
    <name type="scientific">Robbsia betulipollinis</name>
    <dbReference type="NCBI Taxonomy" id="2981849"/>
    <lineage>
        <taxon>Bacteria</taxon>
        <taxon>Pseudomonadati</taxon>
        <taxon>Pseudomonadota</taxon>
        <taxon>Betaproteobacteria</taxon>
        <taxon>Burkholderiales</taxon>
        <taxon>Burkholderiaceae</taxon>
        <taxon>Robbsia</taxon>
    </lineage>
</organism>
<dbReference type="NCBIfam" id="TIGR01727">
    <property type="entry name" value="oligo_HPY"/>
    <property type="match status" value="1"/>
</dbReference>
<dbReference type="InterPro" id="IPR050388">
    <property type="entry name" value="ABC_Ni/Peptide_Import"/>
</dbReference>
<accession>A0ABT3ZS82</accession>
<evidence type="ECO:0000259" key="10">
    <source>
        <dbReference type="PROSITE" id="PS50893"/>
    </source>
</evidence>
<evidence type="ECO:0000256" key="8">
    <source>
        <dbReference type="ARBA" id="ARBA00023136"/>
    </source>
</evidence>
<keyword evidence="5" id="KW-0997">Cell inner membrane</keyword>
<keyword evidence="4" id="KW-1003">Cell membrane</keyword>
<feature type="domain" description="ABC transporter" evidence="10">
    <location>
        <begin position="389"/>
        <end position="646"/>
    </location>
</feature>
<dbReference type="InterPro" id="IPR003439">
    <property type="entry name" value="ABC_transporter-like_ATP-bd"/>
</dbReference>
<comment type="similarity">
    <text evidence="2">Belongs to the ABC transporter superfamily.</text>
</comment>
<evidence type="ECO:0000256" key="2">
    <source>
        <dbReference type="ARBA" id="ARBA00005417"/>
    </source>
</evidence>
<dbReference type="InterPro" id="IPR017871">
    <property type="entry name" value="ABC_transporter-like_CS"/>
</dbReference>
<name>A0ABT3ZS82_9BURK</name>
<feature type="domain" description="ABC transporter" evidence="10">
    <location>
        <begin position="20"/>
        <end position="268"/>
    </location>
</feature>
<keyword evidence="7 11" id="KW-0067">ATP-binding</keyword>
<evidence type="ECO:0000256" key="1">
    <source>
        <dbReference type="ARBA" id="ARBA00004417"/>
    </source>
</evidence>
<dbReference type="Gene3D" id="3.40.50.300">
    <property type="entry name" value="P-loop containing nucleotide triphosphate hydrolases"/>
    <property type="match status" value="2"/>
</dbReference>
<dbReference type="Proteomes" id="UP001082899">
    <property type="component" value="Unassembled WGS sequence"/>
</dbReference>
<dbReference type="Pfam" id="PF08352">
    <property type="entry name" value="oligo_HPY"/>
    <property type="match status" value="2"/>
</dbReference>
<evidence type="ECO:0000256" key="7">
    <source>
        <dbReference type="ARBA" id="ARBA00022840"/>
    </source>
</evidence>
<evidence type="ECO:0000256" key="9">
    <source>
        <dbReference type="SAM" id="MobiDB-lite"/>
    </source>
</evidence>
<proteinExistence type="inferred from homology"/>
<dbReference type="InterPro" id="IPR003593">
    <property type="entry name" value="AAA+_ATPase"/>
</dbReference>
<dbReference type="PANTHER" id="PTHR43297">
    <property type="entry name" value="OLIGOPEPTIDE TRANSPORT ATP-BINDING PROTEIN APPD"/>
    <property type="match status" value="1"/>
</dbReference>
<dbReference type="PROSITE" id="PS50893">
    <property type="entry name" value="ABC_TRANSPORTER_2"/>
    <property type="match status" value="2"/>
</dbReference>
<keyword evidence="12" id="KW-1185">Reference proteome</keyword>
<dbReference type="EMBL" id="JAPMXC010000006">
    <property type="protein sequence ID" value="MCY0388790.1"/>
    <property type="molecule type" value="Genomic_DNA"/>
</dbReference>
<gene>
    <name evidence="11" type="ORF">OVY01_16570</name>
</gene>
<evidence type="ECO:0000256" key="6">
    <source>
        <dbReference type="ARBA" id="ARBA00022741"/>
    </source>
</evidence>
<dbReference type="InterPro" id="IPR027417">
    <property type="entry name" value="P-loop_NTPase"/>
</dbReference>
<keyword evidence="3" id="KW-0813">Transport</keyword>
<evidence type="ECO:0000313" key="11">
    <source>
        <dbReference type="EMBL" id="MCY0388790.1"/>
    </source>
</evidence>
<reference evidence="11" key="1">
    <citation type="submission" date="2022-11" db="EMBL/GenBank/DDBJ databases">
        <title>Robbsia betulipollinis sp. nov., isolated from pollen of birch (Betula pendula).</title>
        <authorList>
            <person name="Shi H."/>
            <person name="Ambika Manirajan B."/>
            <person name="Ratering S."/>
            <person name="Geissler-Plaum R."/>
            <person name="Schnell S."/>
        </authorList>
    </citation>
    <scope>NUCLEOTIDE SEQUENCE</scope>
    <source>
        <strain evidence="11">Bb-Pol-6</strain>
    </source>
</reference>
<dbReference type="SMART" id="SM00382">
    <property type="entry name" value="AAA"/>
    <property type="match status" value="2"/>
</dbReference>
<evidence type="ECO:0000256" key="3">
    <source>
        <dbReference type="ARBA" id="ARBA00022448"/>
    </source>
</evidence>
<keyword evidence="8" id="KW-0472">Membrane</keyword>